<feature type="compositionally biased region" description="Basic and acidic residues" evidence="3">
    <location>
        <begin position="163"/>
        <end position="172"/>
    </location>
</feature>
<gene>
    <name evidence="5" type="ORF">Pmani_008011</name>
</gene>
<protein>
    <recommendedName>
        <fullName evidence="4">Rad21/Rec8-like protein N-terminal domain-containing protein</fullName>
    </recommendedName>
</protein>
<dbReference type="Pfam" id="PF04825">
    <property type="entry name" value="Rad21_Rec8_N"/>
    <property type="match status" value="1"/>
</dbReference>
<keyword evidence="2" id="KW-0539">Nucleus</keyword>
<proteinExistence type="predicted"/>
<name>A0AAE1UK46_9EUCA</name>
<feature type="region of interest" description="Disordered" evidence="3">
    <location>
        <begin position="478"/>
        <end position="519"/>
    </location>
</feature>
<organism evidence="5 6">
    <name type="scientific">Petrolisthes manimaculis</name>
    <dbReference type="NCBI Taxonomy" id="1843537"/>
    <lineage>
        <taxon>Eukaryota</taxon>
        <taxon>Metazoa</taxon>
        <taxon>Ecdysozoa</taxon>
        <taxon>Arthropoda</taxon>
        <taxon>Crustacea</taxon>
        <taxon>Multicrustacea</taxon>
        <taxon>Malacostraca</taxon>
        <taxon>Eumalacostraca</taxon>
        <taxon>Eucarida</taxon>
        <taxon>Decapoda</taxon>
        <taxon>Pleocyemata</taxon>
        <taxon>Anomura</taxon>
        <taxon>Galatheoidea</taxon>
        <taxon>Porcellanidae</taxon>
        <taxon>Petrolisthes</taxon>
    </lineage>
</organism>
<dbReference type="AlphaFoldDB" id="A0AAE1UK46"/>
<feature type="region of interest" description="Disordered" evidence="3">
    <location>
        <begin position="143"/>
        <end position="172"/>
    </location>
</feature>
<feature type="compositionally biased region" description="Basic residues" evidence="3">
    <location>
        <begin position="149"/>
        <end position="162"/>
    </location>
</feature>
<comment type="caution">
    <text evidence="5">The sequence shown here is derived from an EMBL/GenBank/DDBJ whole genome shotgun (WGS) entry which is preliminary data.</text>
</comment>
<dbReference type="Proteomes" id="UP001292094">
    <property type="component" value="Unassembled WGS sequence"/>
</dbReference>
<reference evidence="5" key="1">
    <citation type="submission" date="2023-11" db="EMBL/GenBank/DDBJ databases">
        <title>Genome assemblies of two species of porcelain crab, Petrolisthes cinctipes and Petrolisthes manimaculis (Anomura: Porcellanidae).</title>
        <authorList>
            <person name="Angst P."/>
        </authorList>
    </citation>
    <scope>NUCLEOTIDE SEQUENCE</scope>
    <source>
        <strain evidence="5">PB745_02</strain>
        <tissue evidence="5">Gill</tissue>
    </source>
</reference>
<evidence type="ECO:0000313" key="5">
    <source>
        <dbReference type="EMBL" id="KAK4321169.1"/>
    </source>
</evidence>
<dbReference type="GO" id="GO:0006302">
    <property type="term" value="P:double-strand break repair"/>
    <property type="evidence" value="ECO:0007669"/>
    <property type="project" value="TreeGrafter"/>
</dbReference>
<dbReference type="PANTHER" id="PTHR12585">
    <property type="entry name" value="SCC1 / RAD21 FAMILY MEMBER"/>
    <property type="match status" value="1"/>
</dbReference>
<dbReference type="InterPro" id="IPR023093">
    <property type="entry name" value="ScpA-like_C"/>
</dbReference>
<dbReference type="EMBL" id="JAWZYT010000610">
    <property type="protein sequence ID" value="KAK4321169.1"/>
    <property type="molecule type" value="Genomic_DNA"/>
</dbReference>
<feature type="region of interest" description="Disordered" evidence="3">
    <location>
        <begin position="276"/>
        <end position="328"/>
    </location>
</feature>
<dbReference type="InterPro" id="IPR006910">
    <property type="entry name" value="Rad21_Rec8_N"/>
</dbReference>
<feature type="compositionally biased region" description="Basic and acidic residues" evidence="3">
    <location>
        <begin position="491"/>
        <end position="504"/>
    </location>
</feature>
<accession>A0AAE1UK46</accession>
<evidence type="ECO:0000256" key="2">
    <source>
        <dbReference type="ARBA" id="ARBA00023242"/>
    </source>
</evidence>
<evidence type="ECO:0000313" key="6">
    <source>
        <dbReference type="Proteomes" id="UP001292094"/>
    </source>
</evidence>
<dbReference type="GO" id="GO:0003682">
    <property type="term" value="F:chromatin binding"/>
    <property type="evidence" value="ECO:0007669"/>
    <property type="project" value="TreeGrafter"/>
</dbReference>
<dbReference type="InterPro" id="IPR039781">
    <property type="entry name" value="Rad21/Rec8-like"/>
</dbReference>
<dbReference type="Gene3D" id="1.10.10.580">
    <property type="entry name" value="Structural maintenance of chromosome 1. Chain E"/>
    <property type="match status" value="1"/>
</dbReference>
<dbReference type="GO" id="GO:0051177">
    <property type="term" value="P:meiotic sister chromatid cohesion"/>
    <property type="evidence" value="ECO:0007669"/>
    <property type="project" value="TreeGrafter"/>
</dbReference>
<evidence type="ECO:0000256" key="3">
    <source>
        <dbReference type="SAM" id="MobiDB-lite"/>
    </source>
</evidence>
<feature type="domain" description="Rad21/Rec8-like protein N-terminal" evidence="4">
    <location>
        <begin position="1"/>
        <end position="112"/>
    </location>
</feature>
<evidence type="ECO:0000256" key="1">
    <source>
        <dbReference type="ARBA" id="ARBA00004123"/>
    </source>
</evidence>
<dbReference type="GO" id="GO:0030893">
    <property type="term" value="C:meiotic cohesin complex"/>
    <property type="evidence" value="ECO:0007669"/>
    <property type="project" value="TreeGrafter"/>
</dbReference>
<sequence length="683" mass="77055">MFYSYDILNAKGKGSLPLLWLLATDQLKHSGPNLRKILGIKLAEPCEEILQYMNNPGPNTNDRFSLYLSSTLMYGVVKLYGRQVQDLCNLAVDLCADVNRTWRLTATFDAPMIERSRVTLKESLLSDLPGAFADEEWTIEMPSLPVPRPGKKPVKNGLKRRRGELERPAPTEERLEAREDILSILEADWLNLDHINGDLSRVTIREDEMLADHHHELLADQMATINEGFGLGEGLGQSTLVDTLDELGRELAMDVEKDPKERVELEQLPETCPIISEVQKVPALDETPVRPTEPSPQLKRKRQRSGQSGDETAVAVASSVPTGSTDESQMRLEPWVGGRDSAFIIRKPGRRLKIDQKCQLGHSFMRAQFADSTSTQRVQTPRDDIIIPRTKLITEAKLFSDVTHRKYLGKIISPLIRRHYRVDKSLERYSFDDRAKKQLQMPNSKHHTSRNSLLHLHSVGEGEAEQGFEDGHLAEQIQVPEFRTPTTTSATEKKRQADVDEEIHLAPLESSKTPHQVRPRGYISDEESPVLYTPQGKHQIVAADVHRDPLLDSGKEVQTPLAAGDGERRTATMLEEGQEAETLDGIFPLQPPDVTEQSSFIPSYISPIKEASRVQVPCFAETEEHICKLMSKLRKCIFEDLLPKNPIRLEAARVFFVLLDMYSKGKVKMNQQMHSGKIMVTLL</sequence>
<comment type="subcellular location">
    <subcellularLocation>
        <location evidence="1">Nucleus</location>
    </subcellularLocation>
</comment>
<keyword evidence="6" id="KW-1185">Reference proteome</keyword>
<evidence type="ECO:0000259" key="4">
    <source>
        <dbReference type="Pfam" id="PF04825"/>
    </source>
</evidence>
<dbReference type="GO" id="GO:0005634">
    <property type="term" value="C:nucleus"/>
    <property type="evidence" value="ECO:0007669"/>
    <property type="project" value="UniProtKB-SubCell"/>
</dbReference>
<dbReference type="PANTHER" id="PTHR12585:SF27">
    <property type="entry name" value="MEIOTIC RECOMBINATION PROTEIN REC8 HOMOLOG"/>
    <property type="match status" value="1"/>
</dbReference>